<sequence>MIMPPRLTASVPTLASLSFDETIAFYERLGFSVQFRDLGLLGLARDGVRLHFWLTGNRRVPQSTSCWIDVVGIDALFDLFAPLGVIHRRGRLQTKPWGMREFDVVDCHGNLIRFCEPATEEV</sequence>
<dbReference type="InterPro" id="IPR000335">
    <property type="entry name" value="Bleomycin-R"/>
</dbReference>
<dbReference type="PRINTS" id="PR00311">
    <property type="entry name" value="BLEOMYCINRST"/>
</dbReference>
<dbReference type="EMBL" id="JAUSVX010000004">
    <property type="protein sequence ID" value="MDQ0469632.1"/>
    <property type="molecule type" value="Genomic_DNA"/>
</dbReference>
<evidence type="ECO:0000313" key="3">
    <source>
        <dbReference type="Proteomes" id="UP001242480"/>
    </source>
</evidence>
<gene>
    <name evidence="2" type="ORF">QO011_002648</name>
</gene>
<dbReference type="SUPFAM" id="SSF54593">
    <property type="entry name" value="Glyoxalase/Bleomycin resistance protein/Dihydroxybiphenyl dioxygenase"/>
    <property type="match status" value="1"/>
</dbReference>
<evidence type="ECO:0000313" key="2">
    <source>
        <dbReference type="EMBL" id="MDQ0469632.1"/>
    </source>
</evidence>
<evidence type="ECO:0000256" key="1">
    <source>
        <dbReference type="ARBA" id="ARBA00023251"/>
    </source>
</evidence>
<dbReference type="CDD" id="cd08349">
    <property type="entry name" value="BLMA_like"/>
    <property type="match status" value="1"/>
</dbReference>
<organism evidence="2 3">
    <name type="scientific">Labrys wisconsinensis</name>
    <dbReference type="NCBI Taxonomy" id="425677"/>
    <lineage>
        <taxon>Bacteria</taxon>
        <taxon>Pseudomonadati</taxon>
        <taxon>Pseudomonadota</taxon>
        <taxon>Alphaproteobacteria</taxon>
        <taxon>Hyphomicrobiales</taxon>
        <taxon>Xanthobacteraceae</taxon>
        <taxon>Labrys</taxon>
    </lineage>
</organism>
<dbReference type="InterPro" id="IPR029068">
    <property type="entry name" value="Glyas_Bleomycin-R_OHBP_Dase"/>
</dbReference>
<dbReference type="RefSeq" id="WP_307272498.1">
    <property type="nucleotide sequence ID" value="NZ_JAUSVX010000004.1"/>
</dbReference>
<dbReference type="Gene3D" id="3.10.180.10">
    <property type="entry name" value="2,3-Dihydroxybiphenyl 1,2-Dioxygenase, domain 1"/>
    <property type="match status" value="1"/>
</dbReference>
<keyword evidence="3" id="KW-1185">Reference proteome</keyword>
<name>A0ABU0J5U6_9HYPH</name>
<reference evidence="2 3" key="1">
    <citation type="submission" date="2023-07" db="EMBL/GenBank/DDBJ databases">
        <title>Genomic Encyclopedia of Type Strains, Phase IV (KMG-IV): sequencing the most valuable type-strain genomes for metagenomic binning, comparative biology and taxonomic classification.</title>
        <authorList>
            <person name="Goeker M."/>
        </authorList>
    </citation>
    <scope>NUCLEOTIDE SEQUENCE [LARGE SCALE GENOMIC DNA]</scope>
    <source>
        <strain evidence="2 3">DSM 19619</strain>
    </source>
</reference>
<accession>A0ABU0J5U6</accession>
<comment type="caution">
    <text evidence="2">The sequence shown here is derived from an EMBL/GenBank/DDBJ whole genome shotgun (WGS) entry which is preliminary data.</text>
</comment>
<proteinExistence type="predicted"/>
<keyword evidence="1" id="KW-0046">Antibiotic resistance</keyword>
<dbReference type="Proteomes" id="UP001242480">
    <property type="component" value="Unassembled WGS sequence"/>
</dbReference>
<protein>
    <submittedName>
        <fullName evidence="2">Catechol 2,3-dioxygenase-like lactoylglutathione lyase family enzyme</fullName>
    </submittedName>
</protein>